<dbReference type="Pfam" id="PF01791">
    <property type="entry name" value="DeoC"/>
    <property type="match status" value="1"/>
</dbReference>
<dbReference type="InterPro" id="IPR041720">
    <property type="entry name" value="FbaB-like"/>
</dbReference>
<proteinExistence type="predicted"/>
<protein>
    <submittedName>
        <fullName evidence="1">Deoc/fbab/ lacd aldolase</fullName>
    </submittedName>
</protein>
<dbReference type="RefSeq" id="WP_073327652.1">
    <property type="nucleotide sequence ID" value="NZ_FQTT01000001.1"/>
</dbReference>
<dbReference type="STRING" id="1892869.ACGLYG10_0574"/>
<reference evidence="2" key="1">
    <citation type="submission" date="2016-09" db="EMBL/GenBank/DDBJ databases">
        <authorList>
            <person name="Strepis N."/>
        </authorList>
    </citation>
    <scope>NUCLEOTIDE SEQUENCE [LARGE SCALE GENOMIC DNA]</scope>
</reference>
<dbReference type="OrthoDB" id="9771504at2"/>
<dbReference type="EMBL" id="FQTT01000001">
    <property type="protein sequence ID" value="SHE24373.1"/>
    <property type="molecule type" value="Genomic_DNA"/>
</dbReference>
<sequence length="271" mass="29114">MSLIIISKENTIMTTNCLRTRRLFDQSSGRSFMVALDRTLGVGVEPFTESPGTLIQSVIEGGADAMLLSPGLIKQFGMLAAFHGGPVLVARIDYPFMYESTQGKGEEFRLIASVEEVVALGADAVVMFLTTLVEERRVFADNAAAVGRVARECRRLGIPLIVEAVPWGKASTDHHDPATVIQSARIAAELGADIVKTENLDDAEQMHRLVTSCPVPVLMLGGPSLPLDQLLERTSRGLASGAKGVVFGRNAWQRTDAAEAMSALRALVHEG</sequence>
<gene>
    <name evidence="1" type="ORF">ACGLYG10_0574</name>
</gene>
<keyword evidence="2" id="KW-1185">Reference proteome</keyword>
<dbReference type="SUPFAM" id="SSF51569">
    <property type="entry name" value="Aldolase"/>
    <property type="match status" value="1"/>
</dbReference>
<dbReference type="InterPro" id="IPR013785">
    <property type="entry name" value="Aldolase_TIM"/>
</dbReference>
<dbReference type="PIRSF" id="PIRSF038992">
    <property type="entry name" value="Aldolase_Ia"/>
    <property type="match status" value="1"/>
</dbReference>
<evidence type="ECO:0000313" key="2">
    <source>
        <dbReference type="Proteomes" id="UP000184291"/>
    </source>
</evidence>
<name>A0A1M4RWM5_9ACTO</name>
<dbReference type="SMART" id="SM01133">
    <property type="entry name" value="DeoC"/>
    <property type="match status" value="1"/>
</dbReference>
<dbReference type="PANTHER" id="PTHR47916:SF1">
    <property type="entry name" value="3-HYDROXY-5-PHOSPHONOOXYPENTANE-2,4-DIONE THIOLASE"/>
    <property type="match status" value="1"/>
</dbReference>
<dbReference type="AlphaFoldDB" id="A0A1M4RWM5"/>
<evidence type="ECO:0000313" key="1">
    <source>
        <dbReference type="EMBL" id="SHE24373.1"/>
    </source>
</evidence>
<dbReference type="Gene3D" id="3.20.20.70">
    <property type="entry name" value="Aldolase class I"/>
    <property type="match status" value="1"/>
</dbReference>
<accession>A0A1M4RWM5</accession>
<organism evidence="1 2">
    <name type="scientific">Actinomyces glycerinitolerans</name>
    <dbReference type="NCBI Taxonomy" id="1892869"/>
    <lineage>
        <taxon>Bacteria</taxon>
        <taxon>Bacillati</taxon>
        <taxon>Actinomycetota</taxon>
        <taxon>Actinomycetes</taxon>
        <taxon>Actinomycetales</taxon>
        <taxon>Actinomycetaceae</taxon>
        <taxon>Actinomyces</taxon>
    </lineage>
</organism>
<dbReference type="InterPro" id="IPR002915">
    <property type="entry name" value="DeoC/FbaB/LacD_aldolase"/>
</dbReference>
<dbReference type="PANTHER" id="PTHR47916">
    <property type="entry name" value="FRUCTOSE-BISPHOSPHATE ALDOLASE CLASS 1"/>
    <property type="match status" value="1"/>
</dbReference>
<dbReference type="InterPro" id="IPR050456">
    <property type="entry name" value="DeoC/FbaB_aldolase"/>
</dbReference>
<dbReference type="Proteomes" id="UP000184291">
    <property type="component" value="Unassembled WGS sequence"/>
</dbReference>
<dbReference type="GO" id="GO:0004332">
    <property type="term" value="F:fructose-bisphosphate aldolase activity"/>
    <property type="evidence" value="ECO:0007669"/>
    <property type="project" value="InterPro"/>
</dbReference>